<evidence type="ECO:0000256" key="9">
    <source>
        <dbReference type="ARBA" id="ARBA00023180"/>
    </source>
</evidence>
<dbReference type="GO" id="GO:0007166">
    <property type="term" value="P:cell surface receptor signaling pathway"/>
    <property type="evidence" value="ECO:0007669"/>
    <property type="project" value="TreeGrafter"/>
</dbReference>
<evidence type="ECO:0000256" key="8">
    <source>
        <dbReference type="ARBA" id="ARBA00023170"/>
    </source>
</evidence>
<dbReference type="PANTHER" id="PTHR25466:SF9">
    <property type="entry name" value="FIBRONECTIN TYPE-III DOMAIN-CONTAINING PROTEIN"/>
    <property type="match status" value="1"/>
</dbReference>
<dbReference type="InterPro" id="IPR051713">
    <property type="entry name" value="T-cell_Activation_Regulation"/>
</dbReference>
<accession>A0A2G8KAN7</accession>
<keyword evidence="5 11" id="KW-1133">Transmembrane helix</keyword>
<keyword evidence="3 11" id="KW-0812">Transmembrane</keyword>
<dbReference type="GO" id="GO:0006955">
    <property type="term" value="P:immune response"/>
    <property type="evidence" value="ECO:0007669"/>
    <property type="project" value="TreeGrafter"/>
</dbReference>
<name>A0A2G8KAN7_STIJA</name>
<dbReference type="GO" id="GO:0071222">
    <property type="term" value="P:cellular response to lipopolysaccharide"/>
    <property type="evidence" value="ECO:0007669"/>
    <property type="project" value="TreeGrafter"/>
</dbReference>
<evidence type="ECO:0000313" key="14">
    <source>
        <dbReference type="Proteomes" id="UP000230750"/>
    </source>
</evidence>
<comment type="subcellular location">
    <subcellularLocation>
        <location evidence="1">Cell membrane</location>
        <topology evidence="1">Single-pass type I membrane protein</topology>
    </subcellularLocation>
</comment>
<dbReference type="InterPro" id="IPR003599">
    <property type="entry name" value="Ig_sub"/>
</dbReference>
<dbReference type="GO" id="GO:0009897">
    <property type="term" value="C:external side of plasma membrane"/>
    <property type="evidence" value="ECO:0007669"/>
    <property type="project" value="TreeGrafter"/>
</dbReference>
<keyword evidence="10" id="KW-0393">Immunoglobulin domain</keyword>
<evidence type="ECO:0000259" key="12">
    <source>
        <dbReference type="PROSITE" id="PS50835"/>
    </source>
</evidence>
<keyword evidence="4" id="KW-0732">Signal</keyword>
<dbReference type="OrthoDB" id="6152887at2759"/>
<evidence type="ECO:0000256" key="11">
    <source>
        <dbReference type="SAM" id="Phobius"/>
    </source>
</evidence>
<feature type="domain" description="Ig-like" evidence="12">
    <location>
        <begin position="33"/>
        <end position="112"/>
    </location>
</feature>
<dbReference type="SMART" id="SM00409">
    <property type="entry name" value="IG"/>
    <property type="match status" value="1"/>
</dbReference>
<dbReference type="EMBL" id="MRZV01000736">
    <property type="protein sequence ID" value="PIK45076.1"/>
    <property type="molecule type" value="Genomic_DNA"/>
</dbReference>
<feature type="domain" description="Ig-like" evidence="12">
    <location>
        <begin position="113"/>
        <end position="215"/>
    </location>
</feature>
<keyword evidence="6 11" id="KW-0472">Membrane</keyword>
<feature type="transmembrane region" description="Helical" evidence="11">
    <location>
        <begin position="339"/>
        <end position="361"/>
    </location>
</feature>
<reference evidence="13 14" key="1">
    <citation type="journal article" date="2017" name="PLoS Biol.">
        <title>The sea cucumber genome provides insights into morphological evolution and visceral regeneration.</title>
        <authorList>
            <person name="Zhang X."/>
            <person name="Sun L."/>
            <person name="Yuan J."/>
            <person name="Sun Y."/>
            <person name="Gao Y."/>
            <person name="Zhang L."/>
            <person name="Li S."/>
            <person name="Dai H."/>
            <person name="Hamel J.F."/>
            <person name="Liu C."/>
            <person name="Yu Y."/>
            <person name="Liu S."/>
            <person name="Lin W."/>
            <person name="Guo K."/>
            <person name="Jin S."/>
            <person name="Xu P."/>
            <person name="Storey K.B."/>
            <person name="Huan P."/>
            <person name="Zhang T."/>
            <person name="Zhou Y."/>
            <person name="Zhang J."/>
            <person name="Lin C."/>
            <person name="Li X."/>
            <person name="Xing L."/>
            <person name="Huo D."/>
            <person name="Sun M."/>
            <person name="Wang L."/>
            <person name="Mercier A."/>
            <person name="Li F."/>
            <person name="Yang H."/>
            <person name="Xiang J."/>
        </authorList>
    </citation>
    <scope>NUCLEOTIDE SEQUENCE [LARGE SCALE GENOMIC DNA]</scope>
    <source>
        <strain evidence="13">Shaxun</strain>
        <tissue evidence="13">Muscle</tissue>
    </source>
</reference>
<dbReference type="PROSITE" id="PS50835">
    <property type="entry name" value="IG_LIKE"/>
    <property type="match status" value="2"/>
</dbReference>
<dbReference type="AlphaFoldDB" id="A0A2G8KAN7"/>
<evidence type="ECO:0000256" key="3">
    <source>
        <dbReference type="ARBA" id="ARBA00022692"/>
    </source>
</evidence>
<keyword evidence="2" id="KW-1003">Cell membrane</keyword>
<dbReference type="Proteomes" id="UP000230750">
    <property type="component" value="Unassembled WGS sequence"/>
</dbReference>
<dbReference type="Gene3D" id="2.60.40.10">
    <property type="entry name" value="Immunoglobulins"/>
    <property type="match status" value="2"/>
</dbReference>
<proteinExistence type="predicted"/>
<evidence type="ECO:0000256" key="6">
    <source>
        <dbReference type="ARBA" id="ARBA00023136"/>
    </source>
</evidence>
<evidence type="ECO:0000256" key="1">
    <source>
        <dbReference type="ARBA" id="ARBA00004251"/>
    </source>
</evidence>
<organism evidence="13 14">
    <name type="scientific">Stichopus japonicus</name>
    <name type="common">Sea cucumber</name>
    <dbReference type="NCBI Taxonomy" id="307972"/>
    <lineage>
        <taxon>Eukaryota</taxon>
        <taxon>Metazoa</taxon>
        <taxon>Echinodermata</taxon>
        <taxon>Eleutherozoa</taxon>
        <taxon>Echinozoa</taxon>
        <taxon>Holothuroidea</taxon>
        <taxon>Aspidochirotacea</taxon>
        <taxon>Aspidochirotida</taxon>
        <taxon>Stichopodidae</taxon>
        <taxon>Apostichopus</taxon>
    </lineage>
</organism>
<dbReference type="PANTHER" id="PTHR25466">
    <property type="entry name" value="T-LYMPHOCYTE ACTIVATION ANTIGEN"/>
    <property type="match status" value="1"/>
</dbReference>
<evidence type="ECO:0000256" key="7">
    <source>
        <dbReference type="ARBA" id="ARBA00023157"/>
    </source>
</evidence>
<evidence type="ECO:0000256" key="5">
    <source>
        <dbReference type="ARBA" id="ARBA00022989"/>
    </source>
</evidence>
<protein>
    <recommendedName>
        <fullName evidence="12">Ig-like domain-containing protein</fullName>
    </recommendedName>
</protein>
<evidence type="ECO:0000256" key="2">
    <source>
        <dbReference type="ARBA" id="ARBA00022475"/>
    </source>
</evidence>
<sequence length="556" mass="62791">MDVVLRFQLVLFVCSGFHDHGFSDTNISANKHDNVTLNCSLGIDVTPSEQKWNYNGQAIYNKDQVLWLRKSARIQPPHYTLIMNNVSISDEGTYQCSSGTRFVIYQLSVNVSPKSFNILSGDFNLTDGDYLPIKMNQTEKCSCNVIGVRPKNNIKWFVNNVEYATDINYRAEDTVDQGTFNIHSSFQFQPQTVSGTLTCARTTTDSALLESTEVRFSADVLAKLYLLVDGIGGLKDSYIEGDVIWIICKAFGSRTKIELAITVNNATLSPAWKKKMTSFDEEKQTYNVTMEVRFYTIEKLGTIACSCKANGCHGNPRLERNFYMLDKDQTSKIDSSNDLLLILSCFLGSFSIAICIMFACFKARSMPHENCASRRLPEIPNDEGDSGEHAYYSDSKEIDSKTQMFKLQDVCVLTKLNFGALYKRWTGTLTHKDNLNKCIVIITESGKNETNKRLHWNAFVRRLLELPANSKNLVGTEGIYIDGGTSFPGRDKAISDWSYRANLSDCSTTNCELRDELLLRCWQTDVAKRPSILELRKSYEQISSQSDLQSSYMTMS</sequence>
<keyword evidence="7" id="KW-1015">Disulfide bond</keyword>
<dbReference type="InterPro" id="IPR007110">
    <property type="entry name" value="Ig-like_dom"/>
</dbReference>
<dbReference type="InterPro" id="IPR036179">
    <property type="entry name" value="Ig-like_dom_sf"/>
</dbReference>
<evidence type="ECO:0000256" key="10">
    <source>
        <dbReference type="ARBA" id="ARBA00023319"/>
    </source>
</evidence>
<comment type="caution">
    <text evidence="13">The sequence shown here is derived from an EMBL/GenBank/DDBJ whole genome shotgun (WGS) entry which is preliminary data.</text>
</comment>
<dbReference type="SUPFAM" id="SSF48726">
    <property type="entry name" value="Immunoglobulin"/>
    <property type="match status" value="2"/>
</dbReference>
<evidence type="ECO:0000256" key="4">
    <source>
        <dbReference type="ARBA" id="ARBA00022729"/>
    </source>
</evidence>
<keyword evidence="14" id="KW-1185">Reference proteome</keyword>
<gene>
    <name evidence="13" type="ORF">BSL78_18063</name>
</gene>
<keyword evidence="8" id="KW-0675">Receptor</keyword>
<evidence type="ECO:0000313" key="13">
    <source>
        <dbReference type="EMBL" id="PIK45076.1"/>
    </source>
</evidence>
<dbReference type="InterPro" id="IPR013783">
    <property type="entry name" value="Ig-like_fold"/>
</dbReference>
<keyword evidence="9" id="KW-0325">Glycoprotein</keyword>